<evidence type="ECO:0000313" key="2">
    <source>
        <dbReference type="Proteomes" id="UP000185895"/>
    </source>
</evidence>
<dbReference type="Proteomes" id="UP000185895">
    <property type="component" value="Unassembled WGS sequence"/>
</dbReference>
<dbReference type="EMBL" id="MKKK01000023">
    <property type="protein sequence ID" value="OEY95839.1"/>
    <property type="molecule type" value="Genomic_DNA"/>
</dbReference>
<organism evidence="1 2">
    <name type="scientific">Acinetobacter qingfengensis</name>
    <dbReference type="NCBI Taxonomy" id="1262585"/>
    <lineage>
        <taxon>Bacteria</taxon>
        <taxon>Pseudomonadati</taxon>
        <taxon>Pseudomonadota</taxon>
        <taxon>Gammaproteobacteria</taxon>
        <taxon>Moraxellales</taxon>
        <taxon>Moraxellaceae</taxon>
        <taxon>Acinetobacter</taxon>
    </lineage>
</organism>
<protein>
    <submittedName>
        <fullName evidence="1">Uncharacterized protein</fullName>
    </submittedName>
</protein>
<dbReference type="AlphaFoldDB" id="A0A1E7R901"/>
<reference evidence="1 2" key="1">
    <citation type="submission" date="2016-09" db="EMBL/GenBank/DDBJ databases">
        <authorList>
            <person name="Capua I."/>
            <person name="De Benedictis P."/>
            <person name="Joannis T."/>
            <person name="Lombin L.H."/>
            <person name="Cattoli G."/>
        </authorList>
    </citation>
    <scope>NUCLEOTIDE SEQUENCE [LARGE SCALE GENOMIC DNA]</scope>
    <source>
        <strain evidence="1 2">ANC 4671</strain>
    </source>
</reference>
<dbReference type="STRING" id="1262585.BJI46_02675"/>
<accession>A0A1E7R901</accession>
<evidence type="ECO:0000313" key="1">
    <source>
        <dbReference type="EMBL" id="OEY95839.1"/>
    </source>
</evidence>
<sequence length="67" mass="8077">MLLCKGWLKTVLFLCQSLRYFAAWEEYSHKEESRADKHNKGLFLFRMNNYNLSSANHIFKETCEWAK</sequence>
<comment type="caution">
    <text evidence="1">The sequence shown here is derived from an EMBL/GenBank/DDBJ whole genome shotgun (WGS) entry which is preliminary data.</text>
</comment>
<name>A0A1E7R901_9GAMM</name>
<gene>
    <name evidence="1" type="ORF">BJI46_02675</name>
</gene>
<proteinExistence type="predicted"/>
<keyword evidence="2" id="KW-1185">Reference proteome</keyword>